<accession>A0A4Y7TYE9</accession>
<keyword evidence="2" id="KW-1185">Reference proteome</keyword>
<dbReference type="AlphaFoldDB" id="A0A4Y7TYE9"/>
<dbReference type="Proteomes" id="UP000298030">
    <property type="component" value="Unassembled WGS sequence"/>
</dbReference>
<sequence>MCEEERVLKRFRSEPQNGESVVRCLRTIELRTYLLWPEPGCLTAICKFVNLFQNPWVRGFLLGKRSVW</sequence>
<evidence type="ECO:0000313" key="1">
    <source>
        <dbReference type="EMBL" id="TEB38848.1"/>
    </source>
</evidence>
<dbReference type="EMBL" id="QPFP01000002">
    <property type="protein sequence ID" value="TEB38848.1"/>
    <property type="molecule type" value="Genomic_DNA"/>
</dbReference>
<gene>
    <name evidence="1" type="ORF">FA13DRAFT_1724796</name>
</gene>
<evidence type="ECO:0000313" key="2">
    <source>
        <dbReference type="Proteomes" id="UP000298030"/>
    </source>
</evidence>
<comment type="caution">
    <text evidence="1">The sequence shown here is derived from an EMBL/GenBank/DDBJ whole genome shotgun (WGS) entry which is preliminary data.</text>
</comment>
<protein>
    <submittedName>
        <fullName evidence="1">Uncharacterized protein</fullName>
    </submittedName>
</protein>
<reference evidence="1 2" key="1">
    <citation type="journal article" date="2019" name="Nat. Ecol. Evol.">
        <title>Megaphylogeny resolves global patterns of mushroom evolution.</title>
        <authorList>
            <person name="Varga T."/>
            <person name="Krizsan K."/>
            <person name="Foldi C."/>
            <person name="Dima B."/>
            <person name="Sanchez-Garcia M."/>
            <person name="Sanchez-Ramirez S."/>
            <person name="Szollosi G.J."/>
            <person name="Szarkandi J.G."/>
            <person name="Papp V."/>
            <person name="Albert L."/>
            <person name="Andreopoulos W."/>
            <person name="Angelini C."/>
            <person name="Antonin V."/>
            <person name="Barry K.W."/>
            <person name="Bougher N.L."/>
            <person name="Buchanan P."/>
            <person name="Buyck B."/>
            <person name="Bense V."/>
            <person name="Catcheside P."/>
            <person name="Chovatia M."/>
            <person name="Cooper J."/>
            <person name="Damon W."/>
            <person name="Desjardin D."/>
            <person name="Finy P."/>
            <person name="Geml J."/>
            <person name="Haridas S."/>
            <person name="Hughes K."/>
            <person name="Justo A."/>
            <person name="Karasinski D."/>
            <person name="Kautmanova I."/>
            <person name="Kiss B."/>
            <person name="Kocsube S."/>
            <person name="Kotiranta H."/>
            <person name="LaButti K.M."/>
            <person name="Lechner B.E."/>
            <person name="Liimatainen K."/>
            <person name="Lipzen A."/>
            <person name="Lukacs Z."/>
            <person name="Mihaltcheva S."/>
            <person name="Morgado L.N."/>
            <person name="Niskanen T."/>
            <person name="Noordeloos M.E."/>
            <person name="Ohm R.A."/>
            <person name="Ortiz-Santana B."/>
            <person name="Ovrebo C."/>
            <person name="Racz N."/>
            <person name="Riley R."/>
            <person name="Savchenko A."/>
            <person name="Shiryaev A."/>
            <person name="Soop K."/>
            <person name="Spirin V."/>
            <person name="Szebenyi C."/>
            <person name="Tomsovsky M."/>
            <person name="Tulloss R.E."/>
            <person name="Uehling J."/>
            <person name="Grigoriev I.V."/>
            <person name="Vagvolgyi C."/>
            <person name="Papp T."/>
            <person name="Martin F.M."/>
            <person name="Miettinen O."/>
            <person name="Hibbett D.S."/>
            <person name="Nagy L.G."/>
        </authorList>
    </citation>
    <scope>NUCLEOTIDE SEQUENCE [LARGE SCALE GENOMIC DNA]</scope>
    <source>
        <strain evidence="1 2">FP101781</strain>
    </source>
</reference>
<organism evidence="1 2">
    <name type="scientific">Coprinellus micaceus</name>
    <name type="common">Glistening ink-cap mushroom</name>
    <name type="synonym">Coprinus micaceus</name>
    <dbReference type="NCBI Taxonomy" id="71717"/>
    <lineage>
        <taxon>Eukaryota</taxon>
        <taxon>Fungi</taxon>
        <taxon>Dikarya</taxon>
        <taxon>Basidiomycota</taxon>
        <taxon>Agaricomycotina</taxon>
        <taxon>Agaricomycetes</taxon>
        <taxon>Agaricomycetidae</taxon>
        <taxon>Agaricales</taxon>
        <taxon>Agaricineae</taxon>
        <taxon>Psathyrellaceae</taxon>
        <taxon>Coprinellus</taxon>
    </lineage>
</organism>
<name>A0A4Y7TYE9_COPMI</name>
<proteinExistence type="predicted"/>